<comment type="caution">
    <text evidence="1">The sequence shown here is derived from an EMBL/GenBank/DDBJ whole genome shotgun (WGS) entry which is preliminary data.</text>
</comment>
<keyword evidence="2" id="KW-1185">Reference proteome</keyword>
<sequence length="87" mass="9565">MQVRSIMVTGDNWGTAKSIANEVGIETVIAQAKPEQKAEKVKELQVSGYTVAMVGSLTSTGSSRRWNGNWCWNGHCHRGSGYCFNEE</sequence>
<accession>A0ACC1XMF3</accession>
<evidence type="ECO:0000313" key="1">
    <source>
        <dbReference type="EMBL" id="KAJ4712103.1"/>
    </source>
</evidence>
<protein>
    <submittedName>
        <fullName evidence="1">Copper-transporting ATPase</fullName>
    </submittedName>
</protein>
<name>A0ACC1XMF3_MELAZ</name>
<reference evidence="1 2" key="1">
    <citation type="journal article" date="2023" name="Science">
        <title>Complex scaffold remodeling in plant triterpene biosynthesis.</title>
        <authorList>
            <person name="De La Pena R."/>
            <person name="Hodgson H."/>
            <person name="Liu J.C."/>
            <person name="Stephenson M.J."/>
            <person name="Martin A.C."/>
            <person name="Owen C."/>
            <person name="Harkess A."/>
            <person name="Leebens-Mack J."/>
            <person name="Jimenez L.E."/>
            <person name="Osbourn A."/>
            <person name="Sattely E.S."/>
        </authorList>
    </citation>
    <scope>NUCLEOTIDE SEQUENCE [LARGE SCALE GENOMIC DNA]</scope>
    <source>
        <strain evidence="2">cv. JPN11</strain>
        <tissue evidence="1">Leaf</tissue>
    </source>
</reference>
<proteinExistence type="predicted"/>
<organism evidence="1 2">
    <name type="scientific">Melia azedarach</name>
    <name type="common">Chinaberry tree</name>
    <dbReference type="NCBI Taxonomy" id="155640"/>
    <lineage>
        <taxon>Eukaryota</taxon>
        <taxon>Viridiplantae</taxon>
        <taxon>Streptophyta</taxon>
        <taxon>Embryophyta</taxon>
        <taxon>Tracheophyta</taxon>
        <taxon>Spermatophyta</taxon>
        <taxon>Magnoliopsida</taxon>
        <taxon>eudicotyledons</taxon>
        <taxon>Gunneridae</taxon>
        <taxon>Pentapetalae</taxon>
        <taxon>rosids</taxon>
        <taxon>malvids</taxon>
        <taxon>Sapindales</taxon>
        <taxon>Meliaceae</taxon>
        <taxon>Melia</taxon>
    </lineage>
</organism>
<dbReference type="Proteomes" id="UP001164539">
    <property type="component" value="Chromosome 8"/>
</dbReference>
<dbReference type="EMBL" id="CM051401">
    <property type="protein sequence ID" value="KAJ4712103.1"/>
    <property type="molecule type" value="Genomic_DNA"/>
</dbReference>
<gene>
    <name evidence="1" type="ORF">OWV82_014405</name>
</gene>
<evidence type="ECO:0000313" key="2">
    <source>
        <dbReference type="Proteomes" id="UP001164539"/>
    </source>
</evidence>